<dbReference type="EMBL" id="GGEC01048479">
    <property type="protein sequence ID" value="MBX28963.1"/>
    <property type="molecule type" value="Transcribed_RNA"/>
</dbReference>
<dbReference type="AlphaFoldDB" id="A0A2P2MFK8"/>
<name>A0A2P2MFK8_RHIMU</name>
<proteinExistence type="predicted"/>
<organism evidence="1">
    <name type="scientific">Rhizophora mucronata</name>
    <name type="common">Asiatic mangrove</name>
    <dbReference type="NCBI Taxonomy" id="61149"/>
    <lineage>
        <taxon>Eukaryota</taxon>
        <taxon>Viridiplantae</taxon>
        <taxon>Streptophyta</taxon>
        <taxon>Embryophyta</taxon>
        <taxon>Tracheophyta</taxon>
        <taxon>Spermatophyta</taxon>
        <taxon>Magnoliopsida</taxon>
        <taxon>eudicotyledons</taxon>
        <taxon>Gunneridae</taxon>
        <taxon>Pentapetalae</taxon>
        <taxon>rosids</taxon>
        <taxon>fabids</taxon>
        <taxon>Malpighiales</taxon>
        <taxon>Rhizophoraceae</taxon>
        <taxon>Rhizophora</taxon>
    </lineage>
</organism>
<evidence type="ECO:0000313" key="1">
    <source>
        <dbReference type="EMBL" id="MBX28963.1"/>
    </source>
</evidence>
<sequence>MGQEVIRVMSLLELWELMDMQLQSISLQVLLKFILLYSQLKQFVSVK</sequence>
<reference evidence="1" key="1">
    <citation type="submission" date="2018-02" db="EMBL/GenBank/DDBJ databases">
        <title>Rhizophora mucronata_Transcriptome.</title>
        <authorList>
            <person name="Meera S.P."/>
            <person name="Sreeshan A."/>
            <person name="Augustine A."/>
        </authorList>
    </citation>
    <scope>NUCLEOTIDE SEQUENCE</scope>
    <source>
        <tissue evidence="1">Leaf</tissue>
    </source>
</reference>
<accession>A0A2P2MFK8</accession>
<protein>
    <submittedName>
        <fullName evidence="1">Uncharacterized protein</fullName>
    </submittedName>
</protein>